<comment type="catalytic activity">
    <reaction evidence="1 15">
        <text>1-(5-phospho-beta-D-ribosyl)-5'-AMP + H2O = 1-(5-phospho-beta-D-ribosyl)-5-[(5-phospho-beta-D-ribosylamino)methylideneamino]imidazole-4-carboxamide</text>
        <dbReference type="Rhea" id="RHEA:20049"/>
        <dbReference type="ChEBI" id="CHEBI:15377"/>
        <dbReference type="ChEBI" id="CHEBI:58435"/>
        <dbReference type="ChEBI" id="CHEBI:59457"/>
        <dbReference type="EC" id="3.5.4.19"/>
    </reaction>
</comment>
<dbReference type="InterPro" id="IPR002496">
    <property type="entry name" value="PRib_AMP_CycHydrolase_dom"/>
</dbReference>
<dbReference type="EC" id="3.5.4.19" evidence="15"/>
<evidence type="ECO:0000313" key="17">
    <source>
        <dbReference type="EMBL" id="NDU41639.1"/>
    </source>
</evidence>
<accession>A0A845U629</accession>
<dbReference type="GO" id="GO:0005524">
    <property type="term" value="F:ATP binding"/>
    <property type="evidence" value="ECO:0007669"/>
    <property type="project" value="UniProtKB-KW"/>
</dbReference>
<feature type="domain" description="Phosphoribosyl-AMP cyclohydrolase" evidence="16">
    <location>
        <begin position="37"/>
        <end position="110"/>
    </location>
</feature>
<dbReference type="InterPro" id="IPR021130">
    <property type="entry name" value="PRib-ATP_PPHydrolase-like"/>
</dbReference>
<dbReference type="GO" id="GO:0000105">
    <property type="term" value="P:L-histidine biosynthetic process"/>
    <property type="evidence" value="ECO:0007669"/>
    <property type="project" value="UniProtKB-UniRule"/>
</dbReference>
<sequence>MNEPEAQHAAILAAVRWNADGLVPVIAQDARNGQVLMLAWMNAEALLTTLHEGMGTYWSRSRQALWRKGETSGHIQHLVDMRLDCDGDTILMRVIQEGPACHTGAQTCFFLGQPGKNGWQHQAPPPGNILDGLQATLHHRRAADPGQSYVAQLLHGGQDRILKKVGEEATEFVIACKNHASKQIVAEAADLLFHLMVALEERELHIDDVLGELARREGVSGLEEKAARRPRA</sequence>
<dbReference type="RefSeq" id="WP_163096328.1">
    <property type="nucleotide sequence ID" value="NZ_CP127523.1"/>
</dbReference>
<comment type="pathway">
    <text evidence="4 15">Amino-acid biosynthesis; L-histidine biosynthesis; L-histidine from 5-phospho-alpha-D-ribose 1-diphosphate: step 3/9.</text>
</comment>
<dbReference type="GO" id="GO:0004636">
    <property type="term" value="F:phosphoribosyl-ATP diphosphatase activity"/>
    <property type="evidence" value="ECO:0007669"/>
    <property type="project" value="UniProtKB-UniRule"/>
</dbReference>
<dbReference type="NCBIfam" id="TIGR03188">
    <property type="entry name" value="histidine_hisI"/>
    <property type="match status" value="1"/>
</dbReference>
<gene>
    <name evidence="15" type="primary">hisI</name>
    <name evidence="15" type="synonym">hisIE</name>
    <name evidence="17" type="ORF">GL267_02935</name>
</gene>
<evidence type="ECO:0000256" key="5">
    <source>
        <dbReference type="ARBA" id="ARBA00005204"/>
    </source>
</evidence>
<dbReference type="Gene3D" id="1.10.287.1080">
    <property type="entry name" value="MazG-like"/>
    <property type="match status" value="1"/>
</dbReference>
<dbReference type="Pfam" id="PF01502">
    <property type="entry name" value="PRA-CH"/>
    <property type="match status" value="1"/>
</dbReference>
<dbReference type="EC" id="3.6.1.31" evidence="15"/>
<evidence type="ECO:0000256" key="3">
    <source>
        <dbReference type="ARBA" id="ARBA00004496"/>
    </source>
</evidence>
<comment type="catalytic activity">
    <reaction evidence="2 15">
        <text>1-(5-phospho-beta-D-ribosyl)-ATP + H2O = 1-(5-phospho-beta-D-ribosyl)-5'-AMP + diphosphate + H(+)</text>
        <dbReference type="Rhea" id="RHEA:22828"/>
        <dbReference type="ChEBI" id="CHEBI:15377"/>
        <dbReference type="ChEBI" id="CHEBI:15378"/>
        <dbReference type="ChEBI" id="CHEBI:33019"/>
        <dbReference type="ChEBI" id="CHEBI:59457"/>
        <dbReference type="ChEBI" id="CHEBI:73183"/>
        <dbReference type="EC" id="3.6.1.31"/>
    </reaction>
</comment>
<evidence type="ECO:0000256" key="1">
    <source>
        <dbReference type="ARBA" id="ARBA00000024"/>
    </source>
</evidence>
<keyword evidence="12 15" id="KW-0067">ATP-binding</keyword>
<evidence type="ECO:0000256" key="7">
    <source>
        <dbReference type="ARBA" id="ARBA00008299"/>
    </source>
</evidence>
<dbReference type="HAMAP" id="MF_01019">
    <property type="entry name" value="HisIE"/>
    <property type="match status" value="1"/>
</dbReference>
<keyword evidence="13 15" id="KW-0368">Histidine biosynthesis</keyword>
<dbReference type="SUPFAM" id="SSF141734">
    <property type="entry name" value="HisI-like"/>
    <property type="match status" value="1"/>
</dbReference>
<dbReference type="NCBIfam" id="NF000768">
    <property type="entry name" value="PRK00051.1"/>
    <property type="match status" value="1"/>
</dbReference>
<evidence type="ECO:0000256" key="15">
    <source>
        <dbReference type="HAMAP-Rule" id="MF_01019"/>
    </source>
</evidence>
<evidence type="ECO:0000256" key="4">
    <source>
        <dbReference type="ARBA" id="ARBA00005169"/>
    </source>
</evidence>
<evidence type="ECO:0000256" key="6">
    <source>
        <dbReference type="ARBA" id="ARBA00007731"/>
    </source>
</evidence>
<dbReference type="FunFam" id="3.10.20.810:FF:000001">
    <property type="entry name" value="Histidine biosynthesis bifunctional protein HisIE"/>
    <property type="match status" value="1"/>
</dbReference>
<dbReference type="InterPro" id="IPR008179">
    <property type="entry name" value="HisE"/>
</dbReference>
<comment type="pathway">
    <text evidence="5 15">Amino-acid biosynthesis; L-histidine biosynthesis; L-histidine from 5-phospho-alpha-D-ribose 1-diphosphate: step 2/9.</text>
</comment>
<dbReference type="NCBIfam" id="NF002747">
    <property type="entry name" value="PRK02759.1"/>
    <property type="match status" value="1"/>
</dbReference>
<evidence type="ECO:0000256" key="12">
    <source>
        <dbReference type="ARBA" id="ARBA00022840"/>
    </source>
</evidence>
<dbReference type="UniPathway" id="UPA00031">
    <property type="reaction ID" value="UER00007"/>
</dbReference>
<keyword evidence="10 15" id="KW-0547">Nucleotide-binding</keyword>
<dbReference type="InterPro" id="IPR038019">
    <property type="entry name" value="PRib_AMP_CycHydrolase_sf"/>
</dbReference>
<comment type="similarity">
    <text evidence="7 15">In the N-terminal section; belongs to the PRA-CH family.</text>
</comment>
<feature type="region of interest" description="Phosphoribosyl-ATP pyrophosphohydrolase" evidence="15">
    <location>
        <begin position="130"/>
        <end position="232"/>
    </location>
</feature>
<keyword evidence="14 15" id="KW-0511">Multifunctional enzyme</keyword>
<organism evidence="17">
    <name type="scientific">Acidithiobacillus ferrianus</name>
    <dbReference type="NCBI Taxonomy" id="2678518"/>
    <lineage>
        <taxon>Bacteria</taxon>
        <taxon>Pseudomonadati</taxon>
        <taxon>Pseudomonadota</taxon>
        <taxon>Acidithiobacillia</taxon>
        <taxon>Acidithiobacillales</taxon>
        <taxon>Acidithiobacillaceae</taxon>
        <taxon>Acidithiobacillus</taxon>
    </lineage>
</organism>
<keyword evidence="11 15" id="KW-0378">Hydrolase</keyword>
<dbReference type="HAMAP" id="MF_01020">
    <property type="entry name" value="HisE"/>
    <property type="match status" value="1"/>
</dbReference>
<feature type="region of interest" description="Phosphoribosyl-AMP cyclohydrolase" evidence="15">
    <location>
        <begin position="1"/>
        <end position="129"/>
    </location>
</feature>
<evidence type="ECO:0000256" key="13">
    <source>
        <dbReference type="ARBA" id="ARBA00023102"/>
    </source>
</evidence>
<evidence type="ECO:0000256" key="14">
    <source>
        <dbReference type="ARBA" id="ARBA00023268"/>
    </source>
</evidence>
<evidence type="ECO:0000256" key="2">
    <source>
        <dbReference type="ARBA" id="ARBA00001460"/>
    </source>
</evidence>
<dbReference type="SUPFAM" id="SSF101386">
    <property type="entry name" value="all-alpha NTP pyrophosphatases"/>
    <property type="match status" value="1"/>
</dbReference>
<protein>
    <recommendedName>
        <fullName evidence="15">Histidine biosynthesis bifunctional protein HisIE</fullName>
    </recommendedName>
    <domain>
        <recommendedName>
            <fullName evidence="15">Phosphoribosyl-AMP cyclohydrolase</fullName>
            <shortName evidence="15">PRA-CH</shortName>
            <ecNumber evidence="15">3.5.4.19</ecNumber>
        </recommendedName>
    </domain>
    <domain>
        <recommendedName>
            <fullName evidence="15">Phosphoribosyl-ATP pyrophosphatase</fullName>
            <shortName evidence="15">PRA-PH</shortName>
            <ecNumber evidence="15">3.6.1.31</ecNumber>
        </recommendedName>
    </domain>
</protein>
<dbReference type="Gene3D" id="3.10.20.810">
    <property type="entry name" value="Phosphoribosyl-AMP cyclohydrolase"/>
    <property type="match status" value="1"/>
</dbReference>
<evidence type="ECO:0000256" key="8">
    <source>
        <dbReference type="ARBA" id="ARBA00022490"/>
    </source>
</evidence>
<proteinExistence type="inferred from homology"/>
<name>A0A845U629_9PROT</name>
<evidence type="ECO:0000259" key="16">
    <source>
        <dbReference type="Pfam" id="PF01502"/>
    </source>
</evidence>
<comment type="caution">
    <text evidence="17">The sequence shown here is derived from an EMBL/GenBank/DDBJ whole genome shotgun (WGS) entry which is preliminary data.</text>
</comment>
<evidence type="ECO:0000256" key="10">
    <source>
        <dbReference type="ARBA" id="ARBA00022741"/>
    </source>
</evidence>
<keyword evidence="9 15" id="KW-0028">Amino-acid biosynthesis</keyword>
<dbReference type="PANTHER" id="PTHR42945">
    <property type="entry name" value="HISTIDINE BIOSYNTHESIS BIFUNCTIONAL PROTEIN"/>
    <property type="match status" value="1"/>
</dbReference>
<dbReference type="GO" id="GO:0004635">
    <property type="term" value="F:phosphoribosyl-AMP cyclohydrolase activity"/>
    <property type="evidence" value="ECO:0007669"/>
    <property type="project" value="UniProtKB-UniRule"/>
</dbReference>
<dbReference type="Pfam" id="PF01503">
    <property type="entry name" value="PRA-PH"/>
    <property type="match status" value="1"/>
</dbReference>
<dbReference type="HAMAP" id="MF_01021">
    <property type="entry name" value="HisI"/>
    <property type="match status" value="1"/>
</dbReference>
<dbReference type="PANTHER" id="PTHR42945:SF1">
    <property type="entry name" value="HISTIDINE BIOSYNTHESIS BIFUNCTIONAL PROTEIN HIS7"/>
    <property type="match status" value="1"/>
</dbReference>
<dbReference type="CDD" id="cd11534">
    <property type="entry name" value="NTP-PPase_HisIE_like"/>
    <property type="match status" value="1"/>
</dbReference>
<dbReference type="InterPro" id="IPR026660">
    <property type="entry name" value="PRA-CH"/>
</dbReference>
<evidence type="ECO:0000256" key="9">
    <source>
        <dbReference type="ARBA" id="ARBA00022605"/>
    </source>
</evidence>
<comment type="similarity">
    <text evidence="6 15">In the C-terminal section; belongs to the PRA-PH family.</text>
</comment>
<dbReference type="InterPro" id="IPR023019">
    <property type="entry name" value="His_synth_HisIE"/>
</dbReference>
<reference evidence="17" key="1">
    <citation type="submission" date="2019-11" db="EMBL/GenBank/DDBJ databases">
        <title>Acidithiobacillus ferrianus sp. nov.: a facultatively anaerobic and extremely acidophilic chemolithoautotroph.</title>
        <authorList>
            <person name="Norris P.R."/>
            <person name="Falagan C."/>
            <person name="Moya-Beltran A."/>
            <person name="Castro M."/>
            <person name="Quatrini R."/>
            <person name="Johnson D.B."/>
        </authorList>
    </citation>
    <scope>NUCLEOTIDE SEQUENCE [LARGE SCALE GENOMIC DNA]</scope>
    <source>
        <strain evidence="17">MG</strain>
    </source>
</reference>
<comment type="subcellular location">
    <subcellularLocation>
        <location evidence="3 15">Cytoplasm</location>
    </subcellularLocation>
</comment>
<keyword evidence="8 15" id="KW-0963">Cytoplasm</keyword>
<dbReference type="AlphaFoldDB" id="A0A845U629"/>
<dbReference type="NCBIfam" id="NF001611">
    <property type="entry name" value="PRK00400.1-3"/>
    <property type="match status" value="1"/>
</dbReference>
<dbReference type="EMBL" id="WNJL01000011">
    <property type="protein sequence ID" value="NDU41639.1"/>
    <property type="molecule type" value="Genomic_DNA"/>
</dbReference>
<dbReference type="GO" id="GO:0005737">
    <property type="term" value="C:cytoplasm"/>
    <property type="evidence" value="ECO:0007669"/>
    <property type="project" value="UniProtKB-SubCell"/>
</dbReference>
<evidence type="ECO:0000256" key="11">
    <source>
        <dbReference type="ARBA" id="ARBA00022801"/>
    </source>
</evidence>